<gene>
    <name evidence="1" type="ORF">GGQ68_004115</name>
</gene>
<dbReference type="RefSeq" id="WP_183969167.1">
    <property type="nucleotide sequence ID" value="NZ_BAABBZ010000056.1"/>
</dbReference>
<dbReference type="GO" id="GO:0016491">
    <property type="term" value="F:oxidoreductase activity"/>
    <property type="evidence" value="ECO:0007669"/>
    <property type="project" value="TreeGrafter"/>
</dbReference>
<evidence type="ECO:0000313" key="1">
    <source>
        <dbReference type="EMBL" id="MBB3987762.1"/>
    </source>
</evidence>
<dbReference type="AlphaFoldDB" id="A0A7W6DVJ6"/>
<name>A0A7W6DVJ6_9RHOB</name>
<dbReference type="Gene3D" id="3.40.50.720">
    <property type="entry name" value="NAD(P)-binding Rossmann-like Domain"/>
    <property type="match status" value="1"/>
</dbReference>
<accession>A0A7W6DVJ6</accession>
<dbReference type="EMBL" id="JACIEJ010000012">
    <property type="protein sequence ID" value="MBB3987762.1"/>
    <property type="molecule type" value="Genomic_DNA"/>
</dbReference>
<dbReference type="PRINTS" id="PR00081">
    <property type="entry name" value="GDHRDH"/>
</dbReference>
<organism evidence="1 2">
    <name type="scientific">Sagittula marina</name>
    <dbReference type="NCBI Taxonomy" id="943940"/>
    <lineage>
        <taxon>Bacteria</taxon>
        <taxon>Pseudomonadati</taxon>
        <taxon>Pseudomonadota</taxon>
        <taxon>Alphaproteobacteria</taxon>
        <taxon>Rhodobacterales</taxon>
        <taxon>Roseobacteraceae</taxon>
        <taxon>Sagittula</taxon>
    </lineage>
</organism>
<sequence length="221" mass="23404">MKRALIIGSSGGIGAALAQALEARDIETVGLSRSVDGLDITSEDSVAEALGHLEGTFDLIFVATGALRINGAAPEKSLDAVDARALADQYAVNAIGPLLILKHARRLLPRHDTSVFAVLSARVGSIGDNRLGGWYGYRAAKAGVNQFIHGASIELGRKYKGLCCICLHPGTVETDFTNGYQDRHATVTPDVAAARLLDVVCGLTSRDSGRFLDYTGKDIPW</sequence>
<dbReference type="Pfam" id="PF00106">
    <property type="entry name" value="adh_short"/>
    <property type="match status" value="1"/>
</dbReference>
<evidence type="ECO:0000313" key="2">
    <source>
        <dbReference type="Proteomes" id="UP000541426"/>
    </source>
</evidence>
<keyword evidence="2" id="KW-1185">Reference proteome</keyword>
<dbReference type="GO" id="GO:0005737">
    <property type="term" value="C:cytoplasm"/>
    <property type="evidence" value="ECO:0007669"/>
    <property type="project" value="TreeGrafter"/>
</dbReference>
<dbReference type="PANTHER" id="PTHR43544:SF12">
    <property type="entry name" value="NAD(P)-BINDING ROSSMANN-FOLD SUPERFAMILY PROTEIN"/>
    <property type="match status" value="1"/>
</dbReference>
<comment type="caution">
    <text evidence="1">The sequence shown here is derived from an EMBL/GenBank/DDBJ whole genome shotgun (WGS) entry which is preliminary data.</text>
</comment>
<dbReference type="InterPro" id="IPR051468">
    <property type="entry name" value="Fungal_SecMetab_SDRs"/>
</dbReference>
<dbReference type="InterPro" id="IPR002347">
    <property type="entry name" value="SDR_fam"/>
</dbReference>
<proteinExistence type="predicted"/>
<dbReference type="PANTHER" id="PTHR43544">
    <property type="entry name" value="SHORT-CHAIN DEHYDROGENASE/REDUCTASE"/>
    <property type="match status" value="1"/>
</dbReference>
<dbReference type="InterPro" id="IPR036291">
    <property type="entry name" value="NAD(P)-bd_dom_sf"/>
</dbReference>
<protein>
    <submittedName>
        <fullName evidence="1">NAD(P)-dependent dehydrogenase (Short-subunit alcohol dehydrogenase family)</fullName>
    </submittedName>
</protein>
<reference evidence="1 2" key="1">
    <citation type="submission" date="2020-08" db="EMBL/GenBank/DDBJ databases">
        <title>Genomic Encyclopedia of Type Strains, Phase IV (KMG-IV): sequencing the most valuable type-strain genomes for metagenomic binning, comparative biology and taxonomic classification.</title>
        <authorList>
            <person name="Goeker M."/>
        </authorList>
    </citation>
    <scope>NUCLEOTIDE SEQUENCE [LARGE SCALE GENOMIC DNA]</scope>
    <source>
        <strain evidence="1 2">DSM 102235</strain>
    </source>
</reference>
<dbReference type="SUPFAM" id="SSF51735">
    <property type="entry name" value="NAD(P)-binding Rossmann-fold domains"/>
    <property type="match status" value="1"/>
</dbReference>
<dbReference type="Proteomes" id="UP000541426">
    <property type="component" value="Unassembled WGS sequence"/>
</dbReference>